<evidence type="ECO:0000313" key="2">
    <source>
        <dbReference type="Proteomes" id="UP000816034"/>
    </source>
</evidence>
<dbReference type="EMBL" id="PYSW02000009">
    <property type="protein sequence ID" value="KAG2388887.1"/>
    <property type="molecule type" value="Genomic_DNA"/>
</dbReference>
<evidence type="ECO:0000313" key="1">
    <source>
        <dbReference type="EMBL" id="KAG2388887.1"/>
    </source>
</evidence>
<name>A0AA88KTY5_NAELO</name>
<gene>
    <name evidence="1" type="ORF">C9374_000326</name>
</gene>
<organism evidence="1 2">
    <name type="scientific">Naegleria lovaniensis</name>
    <name type="common">Amoeba</name>
    <dbReference type="NCBI Taxonomy" id="51637"/>
    <lineage>
        <taxon>Eukaryota</taxon>
        <taxon>Discoba</taxon>
        <taxon>Heterolobosea</taxon>
        <taxon>Tetramitia</taxon>
        <taxon>Eutetramitia</taxon>
        <taxon>Vahlkampfiidae</taxon>
        <taxon>Naegleria</taxon>
    </lineage>
</organism>
<dbReference type="Proteomes" id="UP000816034">
    <property type="component" value="Unassembled WGS sequence"/>
</dbReference>
<dbReference type="AlphaFoldDB" id="A0AA88KTY5"/>
<dbReference type="GeneID" id="68092788"/>
<keyword evidence="2" id="KW-1185">Reference proteome</keyword>
<comment type="caution">
    <text evidence="1">The sequence shown here is derived from an EMBL/GenBank/DDBJ whole genome shotgun (WGS) entry which is preliminary data.</text>
</comment>
<proteinExistence type="predicted"/>
<reference evidence="1 2" key="1">
    <citation type="journal article" date="2018" name="BMC Genomics">
        <title>The genome of Naegleria lovaniensis, the basis for a comparative approach to unravel pathogenicity factors of the human pathogenic amoeba N. fowleri.</title>
        <authorList>
            <person name="Liechti N."/>
            <person name="Schurch N."/>
            <person name="Bruggmann R."/>
            <person name="Wittwer M."/>
        </authorList>
    </citation>
    <scope>NUCLEOTIDE SEQUENCE [LARGE SCALE GENOMIC DNA]</scope>
    <source>
        <strain evidence="1 2">ATCC 30569</strain>
    </source>
</reference>
<sequence length="252" mass="29474">MVTAKPMFSPRRLNSGSPMLEKTKIQTKIKKKKRTEIKHKIAFRETDYIPHPGDLEYVDEKFELPSKVDGMFLMENRRFIALDIGSSRTKINLIENDNKDRMYTQANLGGREIIVPSRLWYSRTYEPSTNEYIEEYRVGDPPSVNPQDWIEIENVKRLFLINELFEINIKGITLRIATLMYELIKGMLDLKAIRTENCDSKSLKRYSGVIVSCPTGTSSYIRKVFYNCVYCDFRKSANKKSTIFSRFFSRSK</sequence>
<dbReference type="RefSeq" id="XP_044552879.1">
    <property type="nucleotide sequence ID" value="XM_044692768.1"/>
</dbReference>
<protein>
    <submittedName>
        <fullName evidence="1">Uncharacterized protein</fullName>
    </submittedName>
</protein>
<accession>A0AA88KTY5</accession>